<evidence type="ECO:0000256" key="1">
    <source>
        <dbReference type="ARBA" id="ARBA00000022"/>
    </source>
</evidence>
<evidence type="ECO:0000256" key="13">
    <source>
        <dbReference type="ARBA" id="ARBA00023268"/>
    </source>
</evidence>
<evidence type="ECO:0000313" key="18">
    <source>
        <dbReference type="Proteomes" id="UP000298416"/>
    </source>
</evidence>
<evidence type="ECO:0000256" key="5">
    <source>
        <dbReference type="ARBA" id="ARBA00009431"/>
    </source>
</evidence>
<dbReference type="PROSITE" id="PS00131">
    <property type="entry name" value="CARBOXYPEPT_SER_SER"/>
    <property type="match status" value="1"/>
</dbReference>
<keyword evidence="14" id="KW-0326">Glycosidase</keyword>
<dbReference type="InterPro" id="IPR018202">
    <property type="entry name" value="Ser_caboxypep_ser_AS"/>
</dbReference>
<dbReference type="GO" id="GO:0004185">
    <property type="term" value="F:serine-type carboxypeptidase activity"/>
    <property type="evidence" value="ECO:0007669"/>
    <property type="project" value="UniProtKB-UniRule"/>
</dbReference>
<dbReference type="SUPFAM" id="SSF143990">
    <property type="entry name" value="YbiA-like"/>
    <property type="match status" value="1"/>
</dbReference>
<feature type="chain" id="PRO_5036515793" description="Carboxypeptidase" evidence="15">
    <location>
        <begin position="27"/>
        <end position="1047"/>
    </location>
</feature>
<dbReference type="FunFam" id="3.40.50.12670:FF:000002">
    <property type="entry name" value="Carboxypeptidase"/>
    <property type="match status" value="1"/>
</dbReference>
<dbReference type="InterPro" id="IPR004794">
    <property type="entry name" value="Eubact_RibD"/>
</dbReference>
<protein>
    <recommendedName>
        <fullName evidence="15">Carboxypeptidase</fullName>
        <ecNumber evidence="15">3.4.16.-</ecNumber>
    </recommendedName>
</protein>
<evidence type="ECO:0000256" key="7">
    <source>
        <dbReference type="ARBA" id="ARBA00022645"/>
    </source>
</evidence>
<dbReference type="Pfam" id="PF08719">
    <property type="entry name" value="NADAR"/>
    <property type="match status" value="1"/>
</dbReference>
<dbReference type="InterPro" id="IPR037238">
    <property type="entry name" value="YbiA-like_sf"/>
</dbReference>
<dbReference type="GO" id="GO:0009231">
    <property type="term" value="P:riboflavin biosynthetic process"/>
    <property type="evidence" value="ECO:0007669"/>
    <property type="project" value="InterPro"/>
</dbReference>
<reference evidence="17" key="1">
    <citation type="submission" date="2018-01" db="EMBL/GenBank/DDBJ databases">
        <authorList>
            <person name="Mao J.F."/>
        </authorList>
    </citation>
    <scope>NUCLEOTIDE SEQUENCE</scope>
    <source>
        <strain evidence="17">Huo1</strain>
        <tissue evidence="17">Leaf</tissue>
    </source>
</reference>
<dbReference type="CDD" id="cd15457">
    <property type="entry name" value="NADAR"/>
    <property type="match status" value="1"/>
</dbReference>
<dbReference type="Proteomes" id="UP000298416">
    <property type="component" value="Unassembled WGS sequence"/>
</dbReference>
<dbReference type="Gene3D" id="3.40.50.12670">
    <property type="match status" value="1"/>
</dbReference>
<dbReference type="PANTHER" id="PTHR11802:SF254">
    <property type="entry name" value="SERINE CARBOXYPEPTIDASE-LIKE 20"/>
    <property type="match status" value="1"/>
</dbReference>
<dbReference type="SUPFAM" id="SSF53927">
    <property type="entry name" value="Cytidine deaminase-like"/>
    <property type="match status" value="1"/>
</dbReference>
<dbReference type="InterPro" id="IPR024072">
    <property type="entry name" value="DHFR-like_dom_sf"/>
</dbReference>
<evidence type="ECO:0000256" key="8">
    <source>
        <dbReference type="ARBA" id="ARBA00022670"/>
    </source>
</evidence>
<organism evidence="17">
    <name type="scientific">Salvia splendens</name>
    <name type="common">Scarlet sage</name>
    <dbReference type="NCBI Taxonomy" id="180675"/>
    <lineage>
        <taxon>Eukaryota</taxon>
        <taxon>Viridiplantae</taxon>
        <taxon>Streptophyta</taxon>
        <taxon>Embryophyta</taxon>
        <taxon>Tracheophyta</taxon>
        <taxon>Spermatophyta</taxon>
        <taxon>Magnoliopsida</taxon>
        <taxon>eudicotyledons</taxon>
        <taxon>Gunneridae</taxon>
        <taxon>Pentapetalae</taxon>
        <taxon>asterids</taxon>
        <taxon>lamiids</taxon>
        <taxon>Lamiales</taxon>
        <taxon>Lamiaceae</taxon>
        <taxon>Nepetoideae</taxon>
        <taxon>Mentheae</taxon>
        <taxon>Salviinae</taxon>
        <taxon>Salvia</taxon>
        <taxon>Salvia subgen. Calosphace</taxon>
        <taxon>core Calosphace</taxon>
    </lineage>
</organism>
<evidence type="ECO:0000256" key="9">
    <source>
        <dbReference type="ARBA" id="ARBA00022729"/>
    </source>
</evidence>
<evidence type="ECO:0000256" key="4">
    <source>
        <dbReference type="ARBA" id="ARBA00004910"/>
    </source>
</evidence>
<proteinExistence type="inferred from homology"/>
<dbReference type="GO" id="GO:1901135">
    <property type="term" value="P:carbohydrate derivative metabolic process"/>
    <property type="evidence" value="ECO:0007669"/>
    <property type="project" value="UniProtKB-ARBA"/>
</dbReference>
<dbReference type="EC" id="3.4.16.-" evidence="15"/>
<keyword evidence="8 15" id="KW-0645">Protease</keyword>
<dbReference type="InterPro" id="IPR029058">
    <property type="entry name" value="AB_hydrolase_fold"/>
</dbReference>
<dbReference type="GO" id="GO:0008703">
    <property type="term" value="F:5-amino-6-(5-phosphoribosylamino)uracil reductase activity"/>
    <property type="evidence" value="ECO:0007669"/>
    <property type="project" value="InterPro"/>
</dbReference>
<comment type="pathway">
    <text evidence="4">Cofactor biosynthesis; riboflavin biosynthesis; 5-amino-6-(D-ribitylamino)uracil from GTP: step 3/4.</text>
</comment>
<dbReference type="InterPro" id="IPR002734">
    <property type="entry name" value="RibDG_C"/>
</dbReference>
<dbReference type="NCBIfam" id="TIGR00326">
    <property type="entry name" value="eubact_ribD"/>
    <property type="match status" value="1"/>
</dbReference>
<dbReference type="NCBIfam" id="TIGR02464">
    <property type="entry name" value="ribofla_fusion"/>
    <property type="match status" value="1"/>
</dbReference>
<dbReference type="Pfam" id="PF00450">
    <property type="entry name" value="Peptidase_S10"/>
    <property type="match status" value="1"/>
</dbReference>
<keyword evidence="6" id="KW-0964">Secreted</keyword>
<dbReference type="SUPFAM" id="SSF53474">
    <property type="entry name" value="alpha/beta-Hydrolases"/>
    <property type="match status" value="1"/>
</dbReference>
<feature type="domain" description="CMP/dCMP-type deaminase" evidence="16">
    <location>
        <begin position="514"/>
        <end position="628"/>
    </location>
</feature>
<keyword evidence="10 15" id="KW-0378">Hydrolase</keyword>
<dbReference type="EMBL" id="PNBA02000021">
    <property type="protein sequence ID" value="KAG6388128.1"/>
    <property type="molecule type" value="Genomic_DNA"/>
</dbReference>
<evidence type="ECO:0000256" key="12">
    <source>
        <dbReference type="ARBA" id="ARBA00023180"/>
    </source>
</evidence>
<dbReference type="GO" id="GO:0006508">
    <property type="term" value="P:proteolysis"/>
    <property type="evidence" value="ECO:0007669"/>
    <property type="project" value="UniProtKB-KW"/>
</dbReference>
<evidence type="ECO:0000256" key="10">
    <source>
        <dbReference type="ARBA" id="ARBA00022801"/>
    </source>
</evidence>
<evidence type="ECO:0000256" key="3">
    <source>
        <dbReference type="ARBA" id="ARBA00004613"/>
    </source>
</evidence>
<dbReference type="GO" id="GO:0016799">
    <property type="term" value="F:hydrolase activity, hydrolyzing N-glycosyl compounds"/>
    <property type="evidence" value="ECO:0007669"/>
    <property type="project" value="UniProtKB-ARBA"/>
</dbReference>
<dbReference type="AlphaFoldDB" id="A0A8X8W4Z9"/>
<dbReference type="PROSITE" id="PS51747">
    <property type="entry name" value="CYT_DCMP_DEAMINASES_2"/>
    <property type="match status" value="1"/>
</dbReference>
<dbReference type="FunFam" id="1.10.357.40:FF:000001">
    <property type="entry name" value="Swarming motility protein ybiA"/>
    <property type="match status" value="1"/>
</dbReference>
<evidence type="ECO:0000256" key="11">
    <source>
        <dbReference type="ARBA" id="ARBA00023157"/>
    </source>
</evidence>
<dbReference type="GO" id="GO:0005576">
    <property type="term" value="C:extracellular region"/>
    <property type="evidence" value="ECO:0007669"/>
    <property type="project" value="UniProtKB-SubCell"/>
</dbReference>
<dbReference type="Gene3D" id="3.40.140.10">
    <property type="entry name" value="Cytidine Deaminase, domain 2"/>
    <property type="match status" value="1"/>
</dbReference>
<keyword evidence="18" id="KW-1185">Reference proteome</keyword>
<comment type="catalytic activity">
    <reaction evidence="1">
        <text>5-amino-6-(5-phospho-D-ribosylamino)uracil + H2O = 5,6-diaminouracil + D-ribose 5-phosphate</text>
        <dbReference type="Rhea" id="RHEA:55020"/>
        <dbReference type="ChEBI" id="CHEBI:15377"/>
        <dbReference type="ChEBI" id="CHEBI:46252"/>
        <dbReference type="ChEBI" id="CHEBI:58453"/>
        <dbReference type="ChEBI" id="CHEBI:78346"/>
    </reaction>
</comment>
<comment type="caution">
    <text evidence="17">The sequence shown here is derived from an EMBL/GenBank/DDBJ whole genome shotgun (WGS) entry which is preliminary data.</text>
</comment>
<comment type="catalytic activity">
    <reaction evidence="2">
        <text>2,5-diamino-6-hydroxy-4-(5-phosphoribosylamino)-pyrimidine + H2O = 2,5,6-triamino-4-hydroxypyrimidine + D-ribose 5-phosphate</text>
        <dbReference type="Rhea" id="RHEA:23436"/>
        <dbReference type="ChEBI" id="CHEBI:15377"/>
        <dbReference type="ChEBI" id="CHEBI:58614"/>
        <dbReference type="ChEBI" id="CHEBI:78346"/>
        <dbReference type="ChEBI" id="CHEBI:137796"/>
    </reaction>
</comment>
<dbReference type="Gene3D" id="1.10.357.40">
    <property type="entry name" value="YbiA-like"/>
    <property type="match status" value="1"/>
</dbReference>
<dbReference type="Pfam" id="PF01872">
    <property type="entry name" value="RibD_C"/>
    <property type="match status" value="1"/>
</dbReference>
<feature type="signal peptide" evidence="15">
    <location>
        <begin position="1"/>
        <end position="26"/>
    </location>
</feature>
<dbReference type="PRINTS" id="PR00724">
    <property type="entry name" value="CRBOXYPTASEC"/>
</dbReference>
<dbReference type="InterPro" id="IPR001563">
    <property type="entry name" value="Peptidase_S10"/>
</dbReference>
<dbReference type="InterPro" id="IPR002125">
    <property type="entry name" value="CMP_dCMP_dom"/>
</dbReference>
<accession>A0A8X8W4Z9</accession>
<dbReference type="PROSITE" id="PS00560">
    <property type="entry name" value="CARBOXYPEPT_SER_HIS"/>
    <property type="match status" value="1"/>
</dbReference>
<dbReference type="SUPFAM" id="SSF53597">
    <property type="entry name" value="Dihydrofolate reductase-like"/>
    <property type="match status" value="1"/>
</dbReference>
<dbReference type="FunFam" id="3.40.50.1820:FF:000143">
    <property type="entry name" value="Carboxypeptidase"/>
    <property type="match status" value="1"/>
</dbReference>
<dbReference type="FunFam" id="3.40.50.11320:FF:000002">
    <property type="entry name" value="Carboxypeptidase"/>
    <property type="match status" value="1"/>
</dbReference>
<gene>
    <name evidence="17" type="ORF">SASPL_153327</name>
</gene>
<evidence type="ECO:0000259" key="16">
    <source>
        <dbReference type="PROSITE" id="PS51747"/>
    </source>
</evidence>
<dbReference type="InterPro" id="IPR012816">
    <property type="entry name" value="NADAR"/>
</dbReference>
<keyword evidence="12" id="KW-0325">Glycoprotein</keyword>
<reference evidence="17" key="2">
    <citation type="submission" date="2020-08" db="EMBL/GenBank/DDBJ databases">
        <title>Plant Genome Project.</title>
        <authorList>
            <person name="Zhang R.-G."/>
        </authorList>
    </citation>
    <scope>NUCLEOTIDE SEQUENCE</scope>
    <source>
        <strain evidence="17">Huo1</strain>
        <tissue evidence="17">Leaf</tissue>
    </source>
</reference>
<dbReference type="InterPro" id="IPR033124">
    <property type="entry name" value="Ser_caboxypep_his_AS"/>
</dbReference>
<sequence>MARNELGLLPVSMLVCIFLQLHFAEAAPQLSLVRSLPGFTGAFPSKHYSGYVTLEGSPPKNLFYYFVVSERSPARDPVVLWLNGGPGCSSFDGFVYEHGPFNFEASKAGGLPVLHLNPYSWSKVASIIYLDSPVGVGFSYSDNTSYYVNGDLQTAAETHQFLLKWFEEFKEFITNPFYISGESYAGIYVPTLASLVSNGIKSGTKPEINFKGYMVGNGVCDSHFDGNALVPFAHGMGLISDMMYKEAEAVCGGNYHNPLNIDCQNILYKIDSTLDGLNRYDILEPCFHRGATNDSTTSLIPESFKQLGVATERPLAVRKRIFGRAWPFRAPVADGVIPLWPQLMREDDVQATKWLNDKGVRKAVHADPARTLPLLGSMIAYHKNLTLAGYRALIYSGDHDMCVPFTGTQAWTQSLGYEIVEEWRPWKSNAQIAGYVQEYANDFTFLTVKGAGHTVPEYKPRESLHFFSSWLEDNSGSQRRKPSPEMTAFSFAPVKLPSCLTCRAYLATSSSSLAFDATYVKRAADLADKSAGFTAPHPNYGCVIAASSGNGEKVVVGEGYLYAQGTSPAEVEAAEAAGQLCRGATAYLNMEPDHCLGDQAAVSALIQAGISRVFIGIRHPLQHLRGKAIGAFRSEGLLVDVLGEDLQCKAMEESLKSCLLVNAPLLYRAASQVPFSVLKYAMTLDRKIAASSGHASWISCKKSRARVFELRGRSDVVIVGGNTVHQDNPLLTARHGGGHLPQRIVMSKSLDLPEVENLWDVTEVSTMFMTQRGAKRSFQKFLASKGVEVVHAFVAPKIIGGKNAPSPVGELGMVEMSQALELIDVNYEQVGADILASGFLQPVPDLSPVIPSIDETSAIDPTVSPYESSIIFFYKTWDPYGAFSNFSLHPIRLPDESGEYYHWPSVEHYYQANKFMGSEDPAAKTCLKEIKSARSPEEAARLGRRTQRQRPDLVRADWDSVKIDVMYRALKCKFTTYPYLRSMLLSSAGSVLVEGSPHDLFWGGGRDGEGLNYLGRLLMQLRSELLAEDSASNAHNKKEENQVQKLA</sequence>
<dbReference type="PANTHER" id="PTHR11802">
    <property type="entry name" value="SERINE PROTEASE FAMILY S10 SERINE CARBOXYPEPTIDASE"/>
    <property type="match status" value="1"/>
</dbReference>
<comment type="subcellular location">
    <subcellularLocation>
        <location evidence="3">Secreted</location>
    </subcellularLocation>
</comment>
<dbReference type="Gene3D" id="3.40.50.1820">
    <property type="entry name" value="alpha/beta hydrolase"/>
    <property type="match status" value="1"/>
</dbReference>
<dbReference type="InterPro" id="IPR016193">
    <property type="entry name" value="Cytidine_deaminase-like"/>
</dbReference>
<dbReference type="GO" id="GO:0019748">
    <property type="term" value="P:secondary metabolic process"/>
    <property type="evidence" value="ECO:0007669"/>
    <property type="project" value="TreeGrafter"/>
</dbReference>
<evidence type="ECO:0000256" key="6">
    <source>
        <dbReference type="ARBA" id="ARBA00022525"/>
    </source>
</evidence>
<evidence type="ECO:0000313" key="17">
    <source>
        <dbReference type="EMBL" id="KAG6388128.1"/>
    </source>
</evidence>
<keyword evidence="9 15" id="KW-0732">Signal</keyword>
<name>A0A8X8W4Z9_SALSN</name>
<evidence type="ECO:0000256" key="2">
    <source>
        <dbReference type="ARBA" id="ARBA00000751"/>
    </source>
</evidence>
<keyword evidence="7 15" id="KW-0121">Carboxypeptidase</keyword>
<keyword evidence="11" id="KW-1015">Disulfide bond</keyword>
<dbReference type="Gene3D" id="3.40.430.10">
    <property type="entry name" value="Dihydrofolate Reductase, subunit A"/>
    <property type="match status" value="2"/>
</dbReference>
<keyword evidence="13" id="KW-0511">Multifunctional enzyme</keyword>
<evidence type="ECO:0000256" key="15">
    <source>
        <dbReference type="RuleBase" id="RU361156"/>
    </source>
</evidence>
<dbReference type="GO" id="GO:0016747">
    <property type="term" value="F:acyltransferase activity, transferring groups other than amino-acyl groups"/>
    <property type="evidence" value="ECO:0007669"/>
    <property type="project" value="TreeGrafter"/>
</dbReference>
<comment type="similarity">
    <text evidence="5 15">Belongs to the peptidase S10 family.</text>
</comment>
<evidence type="ECO:0000256" key="14">
    <source>
        <dbReference type="ARBA" id="ARBA00023295"/>
    </source>
</evidence>
<dbReference type="GO" id="GO:0008835">
    <property type="term" value="F:diaminohydroxyphosphoribosylaminopyrimidine deaminase activity"/>
    <property type="evidence" value="ECO:0007669"/>
    <property type="project" value="InterPro"/>
</dbReference>